<dbReference type="KEGG" id="ful:C4N20_14000"/>
<keyword evidence="2" id="KW-0813">Transport</keyword>
<comment type="similarity">
    <text evidence="1">Belongs to the leucine-binding protein family.</text>
</comment>
<accession>A0AAX2JB23</accession>
<reference evidence="7 8" key="1">
    <citation type="submission" date="2018-06" db="EMBL/GenBank/DDBJ databases">
        <authorList>
            <consortium name="Pathogen Informatics"/>
            <person name="Doyle S."/>
        </authorList>
    </citation>
    <scope>NUCLEOTIDE SEQUENCE [LARGE SCALE GENOMIC DNA]</scope>
    <source>
        <strain evidence="7 8">NCTC12112</strain>
    </source>
</reference>
<protein>
    <submittedName>
        <fullName evidence="7">Leucine-, isoleucine-, valine-, threonine-, and alanine-binding protein</fullName>
    </submittedName>
</protein>
<dbReference type="RefSeq" id="WP_005977473.1">
    <property type="nucleotide sequence ID" value="NZ_CABKNW010000002.1"/>
</dbReference>
<dbReference type="Proteomes" id="UP000249008">
    <property type="component" value="Chromosome 1"/>
</dbReference>
<dbReference type="InterPro" id="IPR028081">
    <property type="entry name" value="Leu-bd"/>
</dbReference>
<evidence type="ECO:0000256" key="3">
    <source>
        <dbReference type="ARBA" id="ARBA00022729"/>
    </source>
</evidence>
<dbReference type="SUPFAM" id="SSF53822">
    <property type="entry name" value="Periplasmic binding protein-like I"/>
    <property type="match status" value="1"/>
</dbReference>
<dbReference type="Pfam" id="PF13458">
    <property type="entry name" value="Peripla_BP_6"/>
    <property type="match status" value="1"/>
</dbReference>
<dbReference type="GeneID" id="78455935"/>
<feature type="chain" id="PRO_5043959850" evidence="5">
    <location>
        <begin position="23"/>
        <end position="386"/>
    </location>
</feature>
<feature type="signal peptide" evidence="5">
    <location>
        <begin position="1"/>
        <end position="22"/>
    </location>
</feature>
<evidence type="ECO:0000313" key="7">
    <source>
        <dbReference type="EMBL" id="SQJ02425.1"/>
    </source>
</evidence>
<evidence type="ECO:0000256" key="1">
    <source>
        <dbReference type="ARBA" id="ARBA00010062"/>
    </source>
</evidence>
<dbReference type="PANTHER" id="PTHR30483:SF6">
    <property type="entry name" value="PERIPLASMIC BINDING PROTEIN OF ABC TRANSPORTER FOR NATURAL AMINO ACIDS"/>
    <property type="match status" value="1"/>
</dbReference>
<dbReference type="CDD" id="cd06347">
    <property type="entry name" value="PBP1_ABC_LivK_ligand_binding-like"/>
    <property type="match status" value="1"/>
</dbReference>
<dbReference type="Gene3D" id="3.40.50.2300">
    <property type="match status" value="2"/>
</dbReference>
<organism evidence="7 8">
    <name type="scientific">Fusobacterium ulcerans</name>
    <dbReference type="NCBI Taxonomy" id="861"/>
    <lineage>
        <taxon>Bacteria</taxon>
        <taxon>Fusobacteriati</taxon>
        <taxon>Fusobacteriota</taxon>
        <taxon>Fusobacteriia</taxon>
        <taxon>Fusobacteriales</taxon>
        <taxon>Fusobacteriaceae</taxon>
        <taxon>Fusobacterium</taxon>
    </lineage>
</organism>
<keyword evidence="3 5" id="KW-0732">Signal</keyword>
<dbReference type="PROSITE" id="PS51257">
    <property type="entry name" value="PROKAR_LIPOPROTEIN"/>
    <property type="match status" value="1"/>
</dbReference>
<sequence length="386" mass="41002">MKKFTTALLGLSLLLTSCGGNSDKPAATADKKEPEVIKIGGLAPLTGGLAIYGITASNASKLAFEEINANGGILGKKVEFIVYDEKGDSTEAVTAYNRLVDDGVVALIGDITSKPTLAVAEIAAQDNMPMITPTGTQYNITEAGPNVFRVCFTDPYQGVVLANFAQQKLNAKTAAILVNNSSDYSDGIAKSFAEEAGKLGITIVGKEGYADGDKDFKAQLTKIAPTNPDVLVVPEYYEQAALIATQAREVGIKSTFIGPDGWDGIAKALDKSAYAAIENSYFTNHYSTQDTSDKVQNFIKAYKAKYNEDPSAFSALGYDAAYIVKASIEKAGSTDKKAVVEAMKNINYDGVTGQLTFDAKNNPVKAVTIIKVVNGNYTFDSVIQPK</sequence>
<evidence type="ECO:0000259" key="6">
    <source>
        <dbReference type="Pfam" id="PF13458"/>
    </source>
</evidence>
<dbReference type="InterPro" id="IPR028082">
    <property type="entry name" value="Peripla_BP_I"/>
</dbReference>
<evidence type="ECO:0000256" key="4">
    <source>
        <dbReference type="ARBA" id="ARBA00022970"/>
    </source>
</evidence>
<keyword evidence="4" id="KW-0029">Amino-acid transport</keyword>
<evidence type="ECO:0000256" key="2">
    <source>
        <dbReference type="ARBA" id="ARBA00022448"/>
    </source>
</evidence>
<dbReference type="PANTHER" id="PTHR30483">
    <property type="entry name" value="LEUCINE-SPECIFIC-BINDING PROTEIN"/>
    <property type="match status" value="1"/>
</dbReference>
<dbReference type="InterPro" id="IPR051010">
    <property type="entry name" value="BCAA_transport"/>
</dbReference>
<name>A0AAX2JB23_9FUSO</name>
<gene>
    <name evidence="7" type="primary">braC</name>
    <name evidence="7" type="ORF">NCTC12112_01370</name>
</gene>
<evidence type="ECO:0000313" key="8">
    <source>
        <dbReference type="Proteomes" id="UP000249008"/>
    </source>
</evidence>
<dbReference type="EMBL" id="LS483487">
    <property type="protein sequence ID" value="SQJ02425.1"/>
    <property type="molecule type" value="Genomic_DNA"/>
</dbReference>
<evidence type="ECO:0000256" key="5">
    <source>
        <dbReference type="SAM" id="SignalP"/>
    </source>
</evidence>
<dbReference type="AlphaFoldDB" id="A0AAX2JB23"/>
<dbReference type="InterPro" id="IPR000709">
    <property type="entry name" value="Leu_Ile_Val-bd"/>
</dbReference>
<proteinExistence type="inferred from homology"/>
<dbReference type="GO" id="GO:0006865">
    <property type="term" value="P:amino acid transport"/>
    <property type="evidence" value="ECO:0007669"/>
    <property type="project" value="UniProtKB-KW"/>
</dbReference>
<feature type="domain" description="Leucine-binding protein" evidence="6">
    <location>
        <begin position="37"/>
        <end position="373"/>
    </location>
</feature>
<dbReference type="PRINTS" id="PR00337">
    <property type="entry name" value="LEUILEVALBP"/>
</dbReference>